<evidence type="ECO:0000313" key="1">
    <source>
        <dbReference type="EMBL" id="GMF07575.1"/>
    </source>
</evidence>
<gene>
    <name evidence="1" type="ORF">Amon02_001296300</name>
</gene>
<dbReference type="EMBL" id="BSXS01016311">
    <property type="protein sequence ID" value="GMF07575.1"/>
    <property type="molecule type" value="Genomic_DNA"/>
</dbReference>
<keyword evidence="2" id="KW-1185">Reference proteome</keyword>
<proteinExistence type="predicted"/>
<comment type="caution">
    <text evidence="1">The sequence shown here is derived from an EMBL/GenBank/DDBJ whole genome shotgun (WGS) entry which is preliminary data.</text>
</comment>
<reference evidence="1" key="1">
    <citation type="submission" date="2023-04" db="EMBL/GenBank/DDBJ databases">
        <title>Ambrosiozyma monospora NBRC 10751.</title>
        <authorList>
            <person name="Ichikawa N."/>
            <person name="Sato H."/>
            <person name="Tonouchi N."/>
        </authorList>
    </citation>
    <scope>NUCLEOTIDE SEQUENCE</scope>
    <source>
        <strain evidence="1">NBRC 10751</strain>
    </source>
</reference>
<dbReference type="Proteomes" id="UP001165064">
    <property type="component" value="Unassembled WGS sequence"/>
</dbReference>
<organism evidence="1 2">
    <name type="scientific">Ambrosiozyma monospora</name>
    <name type="common">Yeast</name>
    <name type="synonym">Endomycopsis monosporus</name>
    <dbReference type="NCBI Taxonomy" id="43982"/>
    <lineage>
        <taxon>Eukaryota</taxon>
        <taxon>Fungi</taxon>
        <taxon>Dikarya</taxon>
        <taxon>Ascomycota</taxon>
        <taxon>Saccharomycotina</taxon>
        <taxon>Pichiomycetes</taxon>
        <taxon>Pichiales</taxon>
        <taxon>Pichiaceae</taxon>
        <taxon>Ambrosiozyma</taxon>
    </lineage>
</organism>
<evidence type="ECO:0000313" key="2">
    <source>
        <dbReference type="Proteomes" id="UP001165064"/>
    </source>
</evidence>
<protein>
    <submittedName>
        <fullName evidence="1">Unnamed protein product</fullName>
    </submittedName>
</protein>
<name>A0ACB5UEB7_AMBMO</name>
<accession>A0ACB5UEB7</accession>
<sequence length="200" mass="21877">MNFTPLIFLTVLLSFTSGDDSSESSQSRVTTQSDSVVSTIADDDSSTLSLTFPTETTTAVNDTVFLDFYPVALNYSIVYNNPIMWTTYTPYALKSNGTTISSNILYFETAGTVLATTTLNQYSTITKTRAVTSGEVGHNSLETTVTPTITSNVQDVISCGMKALIYDYYQNSTSFDEFITQNSNESYVQSPLQFHLPIAG</sequence>